<dbReference type="Pfam" id="PF00857">
    <property type="entry name" value="Isochorismatase"/>
    <property type="match status" value="1"/>
</dbReference>
<evidence type="ECO:0000313" key="4">
    <source>
        <dbReference type="EMBL" id="KAF7128391.1"/>
    </source>
</evidence>
<comment type="similarity">
    <text evidence="1">Belongs to the isochorismatase family.</text>
</comment>
<dbReference type="PANTHER" id="PTHR43540">
    <property type="entry name" value="PEROXYUREIDOACRYLATE/UREIDOACRYLATE AMIDOHYDROLASE-RELATED"/>
    <property type="match status" value="1"/>
</dbReference>
<dbReference type="Gene3D" id="3.40.50.850">
    <property type="entry name" value="Isochorismatase-like"/>
    <property type="match status" value="1"/>
</dbReference>
<keyword evidence="5" id="KW-1185">Reference proteome</keyword>
<evidence type="ECO:0000256" key="2">
    <source>
        <dbReference type="ARBA" id="ARBA00022801"/>
    </source>
</evidence>
<evidence type="ECO:0000313" key="5">
    <source>
        <dbReference type="Proteomes" id="UP000630445"/>
    </source>
</evidence>
<dbReference type="InterPro" id="IPR000868">
    <property type="entry name" value="Isochorismatase-like_dom"/>
</dbReference>
<dbReference type="Proteomes" id="UP000630445">
    <property type="component" value="Unassembled WGS sequence"/>
</dbReference>
<name>A0A8H6PE25_9EURO</name>
<evidence type="ECO:0000256" key="1">
    <source>
        <dbReference type="ARBA" id="ARBA00006336"/>
    </source>
</evidence>
<dbReference type="EMBL" id="JACBAD010001928">
    <property type="protein sequence ID" value="KAF7128391.1"/>
    <property type="molecule type" value="Genomic_DNA"/>
</dbReference>
<comment type="caution">
    <text evidence="4">The sequence shown here is derived from an EMBL/GenBank/DDBJ whole genome shotgun (WGS) entry which is preliminary data.</text>
</comment>
<dbReference type="OrthoDB" id="245563at2759"/>
<accession>A0A8H6PE25</accession>
<keyword evidence="2" id="KW-0378">Hydrolase</keyword>
<dbReference type="GO" id="GO:0016787">
    <property type="term" value="F:hydrolase activity"/>
    <property type="evidence" value="ECO:0007669"/>
    <property type="project" value="UniProtKB-KW"/>
</dbReference>
<dbReference type="InterPro" id="IPR036380">
    <property type="entry name" value="Isochorismatase-like_sf"/>
</dbReference>
<protein>
    <recommendedName>
        <fullName evidence="3">Isochorismatase-like domain-containing protein</fullName>
    </recommendedName>
</protein>
<organism evidence="4 5">
    <name type="scientific">Aspergillus hiratsukae</name>
    <dbReference type="NCBI Taxonomy" id="1194566"/>
    <lineage>
        <taxon>Eukaryota</taxon>
        <taxon>Fungi</taxon>
        <taxon>Dikarya</taxon>
        <taxon>Ascomycota</taxon>
        <taxon>Pezizomycotina</taxon>
        <taxon>Eurotiomycetes</taxon>
        <taxon>Eurotiomycetidae</taxon>
        <taxon>Eurotiales</taxon>
        <taxon>Aspergillaceae</taxon>
        <taxon>Aspergillus</taxon>
        <taxon>Aspergillus subgen. Fumigati</taxon>
    </lineage>
</organism>
<proteinExistence type="inferred from homology"/>
<dbReference type="PANTHER" id="PTHR43540:SF1">
    <property type="entry name" value="ISOCHORISMATASE HYDROLASE"/>
    <property type="match status" value="1"/>
</dbReference>
<feature type="domain" description="Isochorismatase-like" evidence="3">
    <location>
        <begin position="8"/>
        <end position="203"/>
    </location>
</feature>
<evidence type="ECO:0000259" key="3">
    <source>
        <dbReference type="Pfam" id="PF00857"/>
    </source>
</evidence>
<gene>
    <name evidence="4" type="ORF">CNMCM5793_003121</name>
</gene>
<reference evidence="4" key="1">
    <citation type="submission" date="2020-06" db="EMBL/GenBank/DDBJ databases">
        <title>Draft genome sequences of strains closely related to Aspergillus parafelis and Aspergillus hiratsukae.</title>
        <authorList>
            <person name="Dos Santos R.A.C."/>
            <person name="Rivero-Menendez O."/>
            <person name="Steenwyk J.L."/>
            <person name="Mead M.E."/>
            <person name="Goldman G.H."/>
            <person name="Alastruey-Izquierdo A."/>
            <person name="Rokas A."/>
        </authorList>
    </citation>
    <scope>NUCLEOTIDE SEQUENCE</scope>
    <source>
        <strain evidence="4">CNM-CM5793</strain>
    </source>
</reference>
<sequence length="215" mass="23227">MLNLTRPTALILIDNQAAFTHPTYWGPSRSNRHYETNLASLLNAFRTARRTREGLEIIHVFHSSTSPTSPLHPDHPSKGIQPLAFAQPATDNSEPIFWKSVNSCFIGTGLEGYLRDRKIEQVLFAGLTTDHCVSTTVRMAANLGVGDVQASPGEQSAKKVEKGVVVLVSDATATWAKGGFEAETVHAISVESLRGEFCEVVSTGEVIAALEAAAR</sequence>
<dbReference type="AlphaFoldDB" id="A0A8H6PE25"/>
<dbReference type="SUPFAM" id="SSF52499">
    <property type="entry name" value="Isochorismatase-like hydrolases"/>
    <property type="match status" value="1"/>
</dbReference>
<dbReference type="InterPro" id="IPR050272">
    <property type="entry name" value="Isochorismatase-like_hydrls"/>
</dbReference>